<accession>A0ABX0VB01</accession>
<evidence type="ECO:0000313" key="2">
    <source>
        <dbReference type="EMBL" id="NIX75885.1"/>
    </source>
</evidence>
<reference evidence="2 3" key="1">
    <citation type="submission" date="2020-03" db="EMBL/GenBank/DDBJ databases">
        <title>The genome sequence of Microvirga sp. c23x22.</title>
        <authorList>
            <person name="Zhang X."/>
        </authorList>
    </citation>
    <scope>NUCLEOTIDE SEQUENCE [LARGE SCALE GENOMIC DNA]</scope>
    <source>
        <strain evidence="3">c23x22</strain>
    </source>
</reference>
<dbReference type="PANTHER" id="PTHR36842">
    <property type="entry name" value="PROTEIN TOLB HOMOLOG"/>
    <property type="match status" value="1"/>
</dbReference>
<dbReference type="Gene3D" id="2.120.10.30">
    <property type="entry name" value="TolB, C-terminal domain"/>
    <property type="match status" value="3"/>
</dbReference>
<dbReference type="PRINTS" id="PR00313">
    <property type="entry name" value="CABNDNGRPT"/>
</dbReference>
<comment type="similarity">
    <text evidence="1">Belongs to the TolB family.</text>
</comment>
<dbReference type="SUPFAM" id="SSF82171">
    <property type="entry name" value="DPP6 N-terminal domain-like"/>
    <property type="match status" value="2"/>
</dbReference>
<dbReference type="SUPFAM" id="SSF51120">
    <property type="entry name" value="beta-Roll"/>
    <property type="match status" value="1"/>
</dbReference>
<dbReference type="Pfam" id="PF07676">
    <property type="entry name" value="PD40"/>
    <property type="match status" value="2"/>
</dbReference>
<dbReference type="Gene3D" id="2.150.10.10">
    <property type="entry name" value="Serralysin-like metalloprotease, C-terminal"/>
    <property type="match status" value="2"/>
</dbReference>
<protein>
    <recommendedName>
        <fullName evidence="4">WD40-like Beta Propeller Repeat</fullName>
    </recommendedName>
</protein>
<dbReference type="EMBL" id="JAATJS010000002">
    <property type="protein sequence ID" value="NIX75885.1"/>
    <property type="molecule type" value="Genomic_DNA"/>
</dbReference>
<dbReference type="RefSeq" id="WP_167671806.1">
    <property type="nucleotide sequence ID" value="NZ_JAATJS010000002.1"/>
</dbReference>
<dbReference type="PROSITE" id="PS00330">
    <property type="entry name" value="HEMOLYSIN_CALCIUM"/>
    <property type="match status" value="1"/>
</dbReference>
<gene>
    <name evidence="2" type="ORF">HB375_04550</name>
</gene>
<dbReference type="Proteomes" id="UP000707352">
    <property type="component" value="Unassembled WGS sequence"/>
</dbReference>
<comment type="caution">
    <text evidence="2">The sequence shown here is derived from an EMBL/GenBank/DDBJ whole genome shotgun (WGS) entry which is preliminary data.</text>
</comment>
<evidence type="ECO:0000313" key="3">
    <source>
        <dbReference type="Proteomes" id="UP000707352"/>
    </source>
</evidence>
<dbReference type="InterPro" id="IPR001343">
    <property type="entry name" value="Hemolysn_Ca-bd"/>
</dbReference>
<proteinExistence type="inferred from homology"/>
<organism evidence="2 3">
    <name type="scientific">Microvirga terricola</name>
    <dbReference type="NCBI Taxonomy" id="2719797"/>
    <lineage>
        <taxon>Bacteria</taxon>
        <taxon>Pseudomonadati</taxon>
        <taxon>Pseudomonadota</taxon>
        <taxon>Alphaproteobacteria</taxon>
        <taxon>Hyphomicrobiales</taxon>
        <taxon>Methylobacteriaceae</taxon>
        <taxon>Microvirga</taxon>
    </lineage>
</organism>
<dbReference type="InterPro" id="IPR011659">
    <property type="entry name" value="WD40"/>
</dbReference>
<name>A0ABX0VB01_9HYPH</name>
<dbReference type="InterPro" id="IPR011049">
    <property type="entry name" value="Serralysin-like_metalloprot_C"/>
</dbReference>
<keyword evidence="3" id="KW-1185">Reference proteome</keyword>
<dbReference type="InterPro" id="IPR018511">
    <property type="entry name" value="Hemolysin-typ_Ca-bd_CS"/>
</dbReference>
<dbReference type="Pfam" id="PF00353">
    <property type="entry name" value="HemolysinCabind"/>
    <property type="match status" value="2"/>
</dbReference>
<dbReference type="InterPro" id="IPR011042">
    <property type="entry name" value="6-blade_b-propeller_TolB-like"/>
</dbReference>
<evidence type="ECO:0000256" key="1">
    <source>
        <dbReference type="ARBA" id="ARBA00009820"/>
    </source>
</evidence>
<sequence>MTLTLTLQSFFRPAISNVVTLLSKAADGTFGNSDSYNPQISADGRYVVFESYASNLVTGVGNGASHIFRKDLTTGEIVLVSNSGDVAHTQGNGSSNNAQVSADGRYVVFQSDASNLVTGDGNGLSDIFRKDLTTGEIVLVSSASDVAHTQGNGTSRSAKISADGRYVLFTSEATNLVANDTNNKSDVFRKDLLTGELILVSAAGDVAHTPGNSHSYGSQISADGRYVIFESDATNLVAGDNNGASDIFRKDMATGEITLLSTAGDAARTQGNSYSYNAQVSLDGRYLVFESNADNFVGGDVNGASDIFRKDLTTGEVVLVSTTGDAPHTQGNSDSYDARVSADGRYVVFTSSATNLVAGDTNGAPDVFRKDLLTGELIRLSAAARDAQGKEEGDGTSVGPCLSADGRYLFFSSAAGNLIAGDDNRNSDVFRKDLLTGEITLVSSAGNAAQTQANYGSDSPQASAGGRYVVFTSYATNLVADDTNGQADIFRKDLTTGEIVLVSTAGDAAHTQGNSYSYHAQINADGRYVVFESRASNLVAGDSNGSLDVFRKDLLTGETVLVSTANDAAHTQGNSVSYNAQISADGRYVVFTSEATNLVSGDTNATSDVFRKDLMTGEIVLVSRAGDATGAQGNKISYDAKVSADGRYVVFTSGANNLVAGDANNQVDIFRKDLATGEIVLVSSAGNAARTQSNAASNSAELSADGRYVVFESRASNLVAGDVNSHVDVFRKDLTTGEIVLVSTAGDAAHTQGNGDSRSAQISADGRYVVFVSDANNLVAGDTNGVSDIFRKDLVTGELVRLSTANTDAQGNEQGNNESGYSVIGTDGRFVLFQSYASNLMAGDTNGAEDIFQVDATLLPYAQAISEGRFVQVTLGVGAASSIGIAWGDGATETIVPVNGSATFGHAYAEKGTKAAFVTAHEGAQTWTVPYSIDVNSGQMTRDAAKFDTLSGGLGSDQLTGDDMANILLGNGGNDLLDGRGGADVMSGGSGNDTYIVDNALDLVQEAPSSGIDTVLSAVNYVLASNIENLTGKGSASLTLKGNGLTNVIKGGAGNDKLYGGGGKDVLSGGAGKDYFVFDTKAKTSFARITDFSVRDDTIWLDNKFYTKLGKKGTPTKPQKFSAEMFWIGDKAHDATDRVIYNNRTGSLYYDGDGDGPGAAVKLATLSKGLKMTYKDFFVI</sequence>
<evidence type="ECO:0008006" key="4">
    <source>
        <dbReference type="Google" id="ProtNLM"/>
    </source>
</evidence>